<evidence type="ECO:0000313" key="1">
    <source>
        <dbReference type="EMBL" id="CDW44662.1"/>
    </source>
</evidence>
<accession>A0A0K2V3F3</accession>
<proteinExistence type="predicted"/>
<protein>
    <submittedName>
        <fullName evidence="1">Uncharacterized protein</fullName>
    </submittedName>
</protein>
<organism evidence="1">
    <name type="scientific">Lepeophtheirus salmonis</name>
    <name type="common">Salmon louse</name>
    <name type="synonym">Caligus salmonis</name>
    <dbReference type="NCBI Taxonomy" id="72036"/>
    <lineage>
        <taxon>Eukaryota</taxon>
        <taxon>Metazoa</taxon>
        <taxon>Ecdysozoa</taxon>
        <taxon>Arthropoda</taxon>
        <taxon>Crustacea</taxon>
        <taxon>Multicrustacea</taxon>
        <taxon>Hexanauplia</taxon>
        <taxon>Copepoda</taxon>
        <taxon>Siphonostomatoida</taxon>
        <taxon>Caligidae</taxon>
        <taxon>Lepeophtheirus</taxon>
    </lineage>
</organism>
<sequence length="14" mass="1609">MIDPSERMDSLDLS</sequence>
<name>A0A0K2V3F3_LEPSM</name>
<reference evidence="1" key="1">
    <citation type="submission" date="2014-05" db="EMBL/GenBank/DDBJ databases">
        <authorList>
            <person name="Chronopoulou M."/>
        </authorList>
    </citation>
    <scope>NUCLEOTIDE SEQUENCE</scope>
    <source>
        <tissue evidence="1">Whole organism</tissue>
    </source>
</reference>
<dbReference type="EMBL" id="HACA01027301">
    <property type="protein sequence ID" value="CDW44662.1"/>
    <property type="molecule type" value="Transcribed_RNA"/>
</dbReference>